<evidence type="ECO:0000259" key="5">
    <source>
        <dbReference type="SMART" id="SM00672"/>
    </source>
</evidence>
<proteinExistence type="inferred from homology"/>
<comment type="similarity">
    <text evidence="1">Belongs to the glycosyltransferase 90 family.</text>
</comment>
<name>A0A836B3Y9_9CHLO</name>
<evidence type="ECO:0000256" key="4">
    <source>
        <dbReference type="SAM" id="SignalP"/>
    </source>
</evidence>
<dbReference type="AlphaFoldDB" id="A0A836B3Y9"/>
<dbReference type="InterPro" id="IPR006598">
    <property type="entry name" value="CAP10"/>
</dbReference>
<dbReference type="PANTHER" id="PTHR12203">
    <property type="entry name" value="KDEL LYS-ASP-GLU-LEU CONTAINING - RELATED"/>
    <property type="match status" value="1"/>
</dbReference>
<gene>
    <name evidence="6" type="ORF">HYH02_008174</name>
</gene>
<protein>
    <recommendedName>
        <fullName evidence="5">Glycosyl transferase CAP10 domain-containing protein</fullName>
    </recommendedName>
</protein>
<feature type="compositionally biased region" description="Basic residues" evidence="3">
    <location>
        <begin position="470"/>
        <end position="483"/>
    </location>
</feature>
<feature type="region of interest" description="Disordered" evidence="3">
    <location>
        <begin position="452"/>
        <end position="483"/>
    </location>
</feature>
<dbReference type="Proteomes" id="UP000613740">
    <property type="component" value="Unassembled WGS sequence"/>
</dbReference>
<evidence type="ECO:0000256" key="3">
    <source>
        <dbReference type="SAM" id="MobiDB-lite"/>
    </source>
</evidence>
<dbReference type="InterPro" id="IPR051091">
    <property type="entry name" value="O-Glucosyltr/Glycosyltrsf_90"/>
</dbReference>
<dbReference type="SMART" id="SM00672">
    <property type="entry name" value="CAP10"/>
    <property type="match status" value="1"/>
</dbReference>
<dbReference type="Pfam" id="PF05686">
    <property type="entry name" value="Glyco_transf_90"/>
    <property type="match status" value="1"/>
</dbReference>
<feature type="signal peptide" evidence="4">
    <location>
        <begin position="1"/>
        <end position="17"/>
    </location>
</feature>
<accession>A0A836B3Y9</accession>
<dbReference type="EMBL" id="JAEHOD010000024">
    <property type="protein sequence ID" value="KAG2447021.1"/>
    <property type="molecule type" value="Genomic_DNA"/>
</dbReference>
<evidence type="ECO:0000256" key="1">
    <source>
        <dbReference type="ARBA" id="ARBA00010118"/>
    </source>
</evidence>
<dbReference type="OrthoDB" id="541052at2759"/>
<evidence type="ECO:0000313" key="7">
    <source>
        <dbReference type="Proteomes" id="UP000613740"/>
    </source>
</evidence>
<dbReference type="GO" id="GO:0016740">
    <property type="term" value="F:transferase activity"/>
    <property type="evidence" value="ECO:0007669"/>
    <property type="project" value="UniProtKB-KW"/>
</dbReference>
<keyword evidence="4" id="KW-0732">Signal</keyword>
<comment type="caution">
    <text evidence="6">The sequence shown here is derived from an EMBL/GenBank/DDBJ whole genome shotgun (WGS) entry which is preliminary data.</text>
</comment>
<reference evidence="6" key="1">
    <citation type="journal article" date="2020" name="bioRxiv">
        <title>Comparative genomics of Chlamydomonas.</title>
        <authorList>
            <person name="Craig R.J."/>
            <person name="Hasan A.R."/>
            <person name="Ness R.W."/>
            <person name="Keightley P.D."/>
        </authorList>
    </citation>
    <scope>NUCLEOTIDE SEQUENCE</scope>
    <source>
        <strain evidence="6">CCAP 11/173</strain>
    </source>
</reference>
<organism evidence="6 7">
    <name type="scientific">Chlamydomonas schloesseri</name>
    <dbReference type="NCBI Taxonomy" id="2026947"/>
    <lineage>
        <taxon>Eukaryota</taxon>
        <taxon>Viridiplantae</taxon>
        <taxon>Chlorophyta</taxon>
        <taxon>core chlorophytes</taxon>
        <taxon>Chlorophyceae</taxon>
        <taxon>CS clade</taxon>
        <taxon>Chlamydomonadales</taxon>
        <taxon>Chlamydomonadaceae</taxon>
        <taxon>Chlamydomonas</taxon>
    </lineage>
</organism>
<evidence type="ECO:0000313" key="6">
    <source>
        <dbReference type="EMBL" id="KAG2447021.1"/>
    </source>
</evidence>
<keyword evidence="7" id="KW-1185">Reference proteome</keyword>
<keyword evidence="2" id="KW-0808">Transferase</keyword>
<evidence type="ECO:0000256" key="2">
    <source>
        <dbReference type="ARBA" id="ARBA00022679"/>
    </source>
</evidence>
<feature type="domain" description="Glycosyl transferase CAP10" evidence="5">
    <location>
        <begin position="123"/>
        <end position="387"/>
    </location>
</feature>
<dbReference type="PANTHER" id="PTHR12203:SF35">
    <property type="entry name" value="PROTEIN O-GLUCOSYLTRANSFERASE 1"/>
    <property type="match status" value="1"/>
</dbReference>
<feature type="chain" id="PRO_5032966801" description="Glycosyl transferase CAP10 domain-containing protein" evidence="4">
    <location>
        <begin position="18"/>
        <end position="483"/>
    </location>
</feature>
<sequence>MAVIVALLALLGGLAGAVTVPVGDNSVSGVSSGACTLHPKLRERIHKDVAWLDEIGGITDAMIRNISLVCDVNIRHQCNVQATRMMIKDGEIYLNSLHPEWRLGPHEFIGFLLELYETSRMHKLPDLEFAWNGNDDAADPAFTWTDRATLQARFHGGPFPILAWSKSERSFASLVPYSGAFRCSEDSFDNMMYRLEELKRVPWQERKKVAFGRWNLFCATYTYGQEVLPSGQRSICPRSYLPSLNSQLPQHMDILPLGSINGGPARGTPVPLLHQNAYRYLVSTDGWAISSKFDKYLLLGSLIIKAASSRKGYYYDALVPDVHFLPCMNESLGDIVGRVKWALQHDAEAQRIAEAAQAFAVKHLHRGARLCYYRTLIEEMGKRMKYTPDCANRKLCIPLGRFLEFLAANPRYAHSCRLQEVLIRYGVERSMPQYNASSDAVINELLKDPKHWPRDTDIPPRTVEPYFPGSRRRRHRQRRRRQH</sequence>